<keyword evidence="2" id="KW-1185">Reference proteome</keyword>
<sequence>MTIFRPLITWRGYGCHSKVTQACRRSTSDQKRRVATVSAAGRGFDERINGGLGGEGCDVVRPPVNNNIKLEAIKAAGVKQLHNFTQDLTQRSSQPLFGDEDYDPVTGRPKLSIAQKQEASRLETAVVESFVHYSSKHTTFSIKGHVIDILGVDVSQDLRAAKVYWCLPLNLDLDKLPHSKVDQLIRQMQQLLEEKGGHIQGSVHTRLGSHYTPRLSFCPGEHISRDLSKRFTI</sequence>
<comment type="caution">
    <text evidence="1">The sequence shown here is derived from an EMBL/GenBank/DDBJ whole genome shotgun (WGS) entry which is preliminary data.</text>
</comment>
<evidence type="ECO:0000313" key="1">
    <source>
        <dbReference type="EMBL" id="EJK64764.1"/>
    </source>
</evidence>
<dbReference type="EMBL" id="AGNL01016897">
    <property type="protein sequence ID" value="EJK64764.1"/>
    <property type="molecule type" value="Genomic_DNA"/>
</dbReference>
<dbReference type="Gene3D" id="3.30.300.20">
    <property type="match status" value="1"/>
</dbReference>
<protein>
    <recommendedName>
        <fullName evidence="3">Ribosome-binding factor A</fullName>
    </recommendedName>
</protein>
<evidence type="ECO:0000313" key="2">
    <source>
        <dbReference type="Proteomes" id="UP000266841"/>
    </source>
</evidence>
<dbReference type="OrthoDB" id="44181at2759"/>
<dbReference type="eggNOG" id="ENOG502T05U">
    <property type="taxonomic scope" value="Eukaryota"/>
</dbReference>
<accession>K0SIJ7</accession>
<reference evidence="1 2" key="1">
    <citation type="journal article" date="2012" name="Genome Biol.">
        <title>Genome and low-iron response of an oceanic diatom adapted to chronic iron limitation.</title>
        <authorList>
            <person name="Lommer M."/>
            <person name="Specht M."/>
            <person name="Roy A.S."/>
            <person name="Kraemer L."/>
            <person name="Andreson R."/>
            <person name="Gutowska M.A."/>
            <person name="Wolf J."/>
            <person name="Bergner S.V."/>
            <person name="Schilhabel M.B."/>
            <person name="Klostermeier U.C."/>
            <person name="Beiko R.G."/>
            <person name="Rosenstiel P."/>
            <person name="Hippler M."/>
            <person name="Laroche J."/>
        </authorList>
    </citation>
    <scope>NUCLEOTIDE SEQUENCE [LARGE SCALE GENOMIC DNA]</scope>
    <source>
        <strain evidence="1 2">CCMP1005</strain>
    </source>
</reference>
<dbReference type="AlphaFoldDB" id="K0SIJ7"/>
<gene>
    <name evidence="1" type="ORF">THAOC_14468</name>
</gene>
<organism evidence="1 2">
    <name type="scientific">Thalassiosira oceanica</name>
    <name type="common">Marine diatom</name>
    <dbReference type="NCBI Taxonomy" id="159749"/>
    <lineage>
        <taxon>Eukaryota</taxon>
        <taxon>Sar</taxon>
        <taxon>Stramenopiles</taxon>
        <taxon>Ochrophyta</taxon>
        <taxon>Bacillariophyta</taxon>
        <taxon>Coscinodiscophyceae</taxon>
        <taxon>Thalassiosirophycidae</taxon>
        <taxon>Thalassiosirales</taxon>
        <taxon>Thalassiosiraceae</taxon>
        <taxon>Thalassiosira</taxon>
    </lineage>
</organism>
<dbReference type="Proteomes" id="UP000266841">
    <property type="component" value="Unassembled WGS sequence"/>
</dbReference>
<proteinExistence type="predicted"/>
<dbReference type="SUPFAM" id="SSF89919">
    <property type="entry name" value="Ribosome-binding factor A, RbfA"/>
    <property type="match status" value="1"/>
</dbReference>
<dbReference type="InterPro" id="IPR015946">
    <property type="entry name" value="KH_dom-like_a/b"/>
</dbReference>
<name>K0SIJ7_THAOC</name>
<dbReference type="InterPro" id="IPR023799">
    <property type="entry name" value="RbfA_dom_sf"/>
</dbReference>
<evidence type="ECO:0008006" key="3">
    <source>
        <dbReference type="Google" id="ProtNLM"/>
    </source>
</evidence>